<dbReference type="InterPro" id="IPR036873">
    <property type="entry name" value="Rhodanese-like_dom_sf"/>
</dbReference>
<dbReference type="Pfam" id="PF00581">
    <property type="entry name" value="Rhodanese"/>
    <property type="match status" value="1"/>
</dbReference>
<dbReference type="InterPro" id="IPR050229">
    <property type="entry name" value="GlpE_sulfurtransferase"/>
</dbReference>
<dbReference type="SUPFAM" id="SSF52821">
    <property type="entry name" value="Rhodanese/Cell cycle control phosphatase"/>
    <property type="match status" value="2"/>
</dbReference>
<gene>
    <name evidence="2" type="ORF">MNBD_GAMMA25-1930</name>
</gene>
<dbReference type="PROSITE" id="PS50206">
    <property type="entry name" value="RHODANESE_3"/>
    <property type="match status" value="1"/>
</dbReference>
<dbReference type="PANTHER" id="PTHR43031:SF16">
    <property type="entry name" value="OXIDOREDUCTASE"/>
    <property type="match status" value="1"/>
</dbReference>
<dbReference type="SMART" id="SM00450">
    <property type="entry name" value="RHOD"/>
    <property type="match status" value="2"/>
</dbReference>
<dbReference type="EMBL" id="UOFY01000008">
    <property type="protein sequence ID" value="VAX06547.1"/>
    <property type="molecule type" value="Genomic_DNA"/>
</dbReference>
<dbReference type="Gene3D" id="3.40.250.10">
    <property type="entry name" value="Rhodanese-like domain"/>
    <property type="match status" value="2"/>
</dbReference>
<feature type="domain" description="Rhodanese" evidence="1">
    <location>
        <begin position="56"/>
        <end position="151"/>
    </location>
</feature>
<sequence length="279" mass="32209">MMNKQRGKTRLLITIFLINLAYVINLSYANASGDEFPGRKLYPAVKYITIKDLKNKLNEVVVVDVRSKYEYQTLRIKGARHIAISNKKFVHEMKQLRAKVGDKDIVVYCNGKTCMKSYKAASKCQDYDVNGVVAYDAGIMDWAKIYPHDSVLLGKSPIDTDDLIIRKKFNSYLLTPDEFEKQFSKKKSIVVDLRDSFQRDATGIYVGLEVRINIDDKKALKTIIEKAKKEEKALFIYDAAGKQIRWLMYFLEANNTKEYYFMKGGARGYFKSLQEKYTS</sequence>
<accession>A0A3B1BPG4</accession>
<evidence type="ECO:0000259" key="1">
    <source>
        <dbReference type="PROSITE" id="PS50206"/>
    </source>
</evidence>
<name>A0A3B1BPG4_9ZZZZ</name>
<dbReference type="CDD" id="cd00158">
    <property type="entry name" value="RHOD"/>
    <property type="match status" value="1"/>
</dbReference>
<proteinExistence type="predicted"/>
<evidence type="ECO:0000313" key="2">
    <source>
        <dbReference type="EMBL" id="VAX06547.1"/>
    </source>
</evidence>
<dbReference type="AlphaFoldDB" id="A0A3B1BPG4"/>
<dbReference type="PANTHER" id="PTHR43031">
    <property type="entry name" value="FAD-DEPENDENT OXIDOREDUCTASE"/>
    <property type="match status" value="1"/>
</dbReference>
<organism evidence="2">
    <name type="scientific">hydrothermal vent metagenome</name>
    <dbReference type="NCBI Taxonomy" id="652676"/>
    <lineage>
        <taxon>unclassified sequences</taxon>
        <taxon>metagenomes</taxon>
        <taxon>ecological metagenomes</taxon>
    </lineage>
</organism>
<reference evidence="2" key="1">
    <citation type="submission" date="2018-06" db="EMBL/GenBank/DDBJ databases">
        <authorList>
            <person name="Zhirakovskaya E."/>
        </authorList>
    </citation>
    <scope>NUCLEOTIDE SEQUENCE</scope>
</reference>
<dbReference type="InterPro" id="IPR001763">
    <property type="entry name" value="Rhodanese-like_dom"/>
</dbReference>
<protein>
    <recommendedName>
        <fullName evidence="1">Rhodanese domain-containing protein</fullName>
    </recommendedName>
</protein>